<gene>
    <name evidence="2" type="ORF">ACFO9K_04240</name>
</gene>
<comment type="caution">
    <text evidence="2">The sequence shown here is derived from an EMBL/GenBank/DDBJ whole genome shotgun (WGS) entry which is preliminary data.</text>
</comment>
<dbReference type="PANTHER" id="PTHR37692:SF1">
    <property type="entry name" value="DUF420 DOMAIN-CONTAINING PROTEIN"/>
    <property type="match status" value="1"/>
</dbReference>
<dbReference type="AlphaFoldDB" id="A0ABD5PZ01"/>
<evidence type="ECO:0000313" key="3">
    <source>
        <dbReference type="Proteomes" id="UP001595945"/>
    </source>
</evidence>
<dbReference type="RefSeq" id="WP_254267064.1">
    <property type="nucleotide sequence ID" value="NZ_CP100400.1"/>
</dbReference>
<dbReference type="Proteomes" id="UP001595945">
    <property type="component" value="Unassembled WGS sequence"/>
</dbReference>
<keyword evidence="3" id="KW-1185">Reference proteome</keyword>
<feature type="transmembrane region" description="Helical" evidence="1">
    <location>
        <begin position="121"/>
        <end position="144"/>
    </location>
</feature>
<name>A0ABD5PZ01_9EURY</name>
<keyword evidence="1" id="KW-1133">Transmembrane helix</keyword>
<dbReference type="PANTHER" id="PTHR37692">
    <property type="entry name" value="HYPOTHETICAL MEMBRANE SPANNING PROTEIN"/>
    <property type="match status" value="1"/>
</dbReference>
<feature type="transmembrane region" description="Helical" evidence="1">
    <location>
        <begin position="82"/>
        <end position="101"/>
    </location>
</feature>
<dbReference type="Pfam" id="PF04238">
    <property type="entry name" value="DUF420"/>
    <property type="match status" value="1"/>
</dbReference>
<dbReference type="InterPro" id="IPR007352">
    <property type="entry name" value="DUF420"/>
</dbReference>
<feature type="transmembrane region" description="Helical" evidence="1">
    <location>
        <begin position="51"/>
        <end position="70"/>
    </location>
</feature>
<dbReference type="GeneID" id="73045484"/>
<accession>A0ABD5PZ01</accession>
<evidence type="ECO:0000256" key="1">
    <source>
        <dbReference type="SAM" id="Phobius"/>
    </source>
</evidence>
<feature type="transmembrane region" description="Helical" evidence="1">
    <location>
        <begin position="165"/>
        <end position="184"/>
    </location>
</feature>
<reference evidence="2 3" key="1">
    <citation type="journal article" date="2019" name="Int. J. Syst. Evol. Microbiol.">
        <title>The Global Catalogue of Microorganisms (GCM) 10K type strain sequencing project: providing services to taxonomists for standard genome sequencing and annotation.</title>
        <authorList>
            <consortium name="The Broad Institute Genomics Platform"/>
            <consortium name="The Broad Institute Genome Sequencing Center for Infectious Disease"/>
            <person name="Wu L."/>
            <person name="Ma J."/>
        </authorList>
    </citation>
    <scope>NUCLEOTIDE SEQUENCE [LARGE SCALE GENOMIC DNA]</scope>
    <source>
        <strain evidence="2 3">XZYJ18</strain>
    </source>
</reference>
<sequence>MATATAKRRVKDNPRAATAVLSILGYVLVLGTFAGLLPIYPELERATVDLLSHAIAVVNTVALTSLLAGWRWIRRGEVRKHRAAMLTAFALILAFLALYLVKVGGGGEKSIAVEGLVYYAYLVMLAIHIALSVIAVPVVVYAVVLGLTHTAAELRETPHARVGRWAAGAWGLSLALGIVTYLMLNHVYGVDEYMTALVPLAFVPRR</sequence>
<protein>
    <submittedName>
        <fullName evidence="2">DUF420 domain-containing protein</fullName>
    </submittedName>
</protein>
<proteinExistence type="predicted"/>
<feature type="transmembrane region" description="Helical" evidence="1">
    <location>
        <begin position="16"/>
        <end position="39"/>
    </location>
</feature>
<dbReference type="EMBL" id="JBHSHT010000001">
    <property type="protein sequence ID" value="MFC4823465.1"/>
    <property type="molecule type" value="Genomic_DNA"/>
</dbReference>
<keyword evidence="1" id="KW-0472">Membrane</keyword>
<evidence type="ECO:0000313" key="2">
    <source>
        <dbReference type="EMBL" id="MFC4823465.1"/>
    </source>
</evidence>
<keyword evidence="1" id="KW-0812">Transmembrane</keyword>
<organism evidence="2 3">
    <name type="scientific">Halorussus aquaticus</name>
    <dbReference type="NCBI Taxonomy" id="2953748"/>
    <lineage>
        <taxon>Archaea</taxon>
        <taxon>Methanobacteriati</taxon>
        <taxon>Methanobacteriota</taxon>
        <taxon>Stenosarchaea group</taxon>
        <taxon>Halobacteria</taxon>
        <taxon>Halobacteriales</taxon>
        <taxon>Haladaptataceae</taxon>
        <taxon>Halorussus</taxon>
    </lineage>
</organism>